<proteinExistence type="predicted"/>
<dbReference type="EMBL" id="JALJOS010000011">
    <property type="protein sequence ID" value="KAK9833071.1"/>
    <property type="molecule type" value="Genomic_DNA"/>
</dbReference>
<dbReference type="InterPro" id="IPR029044">
    <property type="entry name" value="Nucleotide-diphossugar_trans"/>
</dbReference>
<dbReference type="Proteomes" id="UP001438707">
    <property type="component" value="Unassembled WGS sequence"/>
</dbReference>
<keyword evidence="1" id="KW-0808">Transferase</keyword>
<evidence type="ECO:0000313" key="4">
    <source>
        <dbReference type="EMBL" id="KAK9833071.1"/>
    </source>
</evidence>
<reference evidence="4 5" key="1">
    <citation type="journal article" date="2024" name="Nat. Commun.">
        <title>Phylogenomics reveals the evolutionary origins of lichenization in chlorophyte algae.</title>
        <authorList>
            <person name="Puginier C."/>
            <person name="Libourel C."/>
            <person name="Otte J."/>
            <person name="Skaloud P."/>
            <person name="Haon M."/>
            <person name="Grisel S."/>
            <person name="Petersen M."/>
            <person name="Berrin J.G."/>
            <person name="Delaux P.M."/>
            <person name="Dal Grande F."/>
            <person name="Keller J."/>
        </authorList>
    </citation>
    <scope>NUCLEOTIDE SEQUENCE [LARGE SCALE GENOMIC DNA]</scope>
    <source>
        <strain evidence="4 5">SAG 2145</strain>
    </source>
</reference>
<dbReference type="Pfam" id="PF01704">
    <property type="entry name" value="UDPGP"/>
    <property type="match status" value="1"/>
</dbReference>
<dbReference type="Gene3D" id="3.90.550.10">
    <property type="entry name" value="Spore Coat Polysaccharide Biosynthesis Protein SpsA, Chain A"/>
    <property type="match status" value="1"/>
</dbReference>
<protein>
    <recommendedName>
        <fullName evidence="3">UGP3-like C-terminal hexapeptide repeats domain-containing protein</fullName>
    </recommendedName>
</protein>
<dbReference type="GO" id="GO:0006048">
    <property type="term" value="P:UDP-N-acetylglucosamine biosynthetic process"/>
    <property type="evidence" value="ECO:0007669"/>
    <property type="project" value="TreeGrafter"/>
</dbReference>
<sequence length="926" mass="100408">MAGLDLRGSITAVPIVKSVPILHHRLLQRLVQSSRERSVCLGRPNDADLARFLLSASSSLSRSQTRALRLACRAAATATPGLQQQIDDLKQLREDLTQAHTPANKVDLLMALPLVQTFCGSADPVLMQHLSKLPAADAALLLYLPAMGQSHVLAAQGASAIDPRAALQSLVTTLAAVDTFYDSIGGLLGYQLKCLQILHTEACSVPDSDRDQAEQSSAELGNVQYHMPRGPDLAGPNGAAVATEAVATGLQALPHLAEIYPLGGAGDRLGLKCEVTGTSIPTAMLPYCGRTLLEGLVRDLQAREFLYWKLNGRQVVSPVAIMTSDAKGNHQRVQQILGGFNWFGRGQNNFRLFRQPMVPMVAAEDGHWLMSGTLQPMLKPGGHGAIWKLMHDQGVFDWLSQHTCEAAIVRQISNPMAGMDATLLALAGTGYADSRSFGFASCERAVGAAEGMNVLAEHRLQRPGGGTEWGYNVTNIEYTEFERLGVTDQPAEGSQFSRFPANTNVLYIGLKAAELAVKAGVASGGGAALPGLMMNLNKTYKDKATGQEQDVRGGRLECAMQNLVDSLSQRFDEPVPMSQHASLDTFVVYNKRRRVTSSAKRKLKPGSSSLSQTPDGSFRDLMLNAHDLLRCCGFLHLPEVGEVQQYLRKGPGFIFLWHPSLGPLWDIIAQKVTGGALAPGAELILEVAEASVVDLRVDGSLIVESDSVMGQPEPALPVGSNAIRPRDQQLANTDLWYTQPEPMLPAGTPDAVPLHMELSRFTGAPTTQEPAQKAHHSPAPRTIVAGSNERLVYSHRCGRVRLRGVSVRNAGIDWEAPGNVYWQHKVHRREAVRIILHGQSEFEASHVVLQGSHTFEVLDGYKMVVSAGPNDSIRTALFPLINRQPSWEWNYSQAASGRIRLELQEGSRHSLLSPDPLADLPFSYVI</sequence>
<dbReference type="PANTHER" id="PTHR11952:SF14">
    <property type="entry name" value="UTP--GLUCOSE-1-PHOSPHATE URIDYLYLTRANSFERASE 3, CHLOROPLASTIC"/>
    <property type="match status" value="1"/>
</dbReference>
<keyword evidence="2" id="KW-0548">Nucleotidyltransferase</keyword>
<dbReference type="AlphaFoldDB" id="A0AAW1RGY8"/>
<evidence type="ECO:0000313" key="5">
    <source>
        <dbReference type="Proteomes" id="UP001438707"/>
    </source>
</evidence>
<dbReference type="PANTHER" id="PTHR11952">
    <property type="entry name" value="UDP- GLUCOSE PYROPHOSPHORYLASE"/>
    <property type="match status" value="1"/>
</dbReference>
<keyword evidence="5" id="KW-1185">Reference proteome</keyword>
<gene>
    <name evidence="4" type="ORF">WJX74_006343</name>
</gene>
<dbReference type="InterPro" id="IPR057388">
    <property type="entry name" value="Hexapep_UGP3_C"/>
</dbReference>
<dbReference type="InterPro" id="IPR039741">
    <property type="entry name" value="UDP-sugar_pyrophosphorylase"/>
</dbReference>
<name>A0AAW1RGY8_9CHLO</name>
<feature type="domain" description="UGP3-like C-terminal hexapeptide repeats" evidence="3">
    <location>
        <begin position="673"/>
        <end position="712"/>
    </location>
</feature>
<organism evidence="4 5">
    <name type="scientific">Apatococcus lobatus</name>
    <dbReference type="NCBI Taxonomy" id="904363"/>
    <lineage>
        <taxon>Eukaryota</taxon>
        <taxon>Viridiplantae</taxon>
        <taxon>Chlorophyta</taxon>
        <taxon>core chlorophytes</taxon>
        <taxon>Trebouxiophyceae</taxon>
        <taxon>Chlorellales</taxon>
        <taxon>Chlorellaceae</taxon>
        <taxon>Apatococcus</taxon>
    </lineage>
</organism>
<comment type="caution">
    <text evidence="4">The sequence shown here is derived from an EMBL/GenBank/DDBJ whole genome shotgun (WGS) entry which is preliminary data.</text>
</comment>
<dbReference type="InterPro" id="IPR002618">
    <property type="entry name" value="UDPGP_fam"/>
</dbReference>
<dbReference type="Pfam" id="PF25441">
    <property type="entry name" value="Hexapep_UGP3_C"/>
    <property type="match status" value="2"/>
</dbReference>
<accession>A0AAW1RGY8</accession>
<dbReference type="SUPFAM" id="SSF53448">
    <property type="entry name" value="Nucleotide-diphospho-sugar transferases"/>
    <property type="match status" value="1"/>
</dbReference>
<dbReference type="GO" id="GO:0003977">
    <property type="term" value="F:UDP-N-acetylglucosamine diphosphorylase activity"/>
    <property type="evidence" value="ECO:0007669"/>
    <property type="project" value="TreeGrafter"/>
</dbReference>
<feature type="domain" description="UGP3-like C-terminal hexapeptide repeats" evidence="3">
    <location>
        <begin position="787"/>
        <end position="903"/>
    </location>
</feature>
<evidence type="ECO:0000256" key="1">
    <source>
        <dbReference type="ARBA" id="ARBA00022679"/>
    </source>
</evidence>
<evidence type="ECO:0000256" key="2">
    <source>
        <dbReference type="ARBA" id="ARBA00022695"/>
    </source>
</evidence>
<evidence type="ECO:0000259" key="3">
    <source>
        <dbReference type="Pfam" id="PF25441"/>
    </source>
</evidence>